<evidence type="ECO:0000256" key="4">
    <source>
        <dbReference type="ARBA" id="ARBA00022989"/>
    </source>
</evidence>
<evidence type="ECO:0000256" key="2">
    <source>
        <dbReference type="ARBA" id="ARBA00022475"/>
    </source>
</evidence>
<keyword evidence="3 6" id="KW-0812">Transmembrane</keyword>
<dbReference type="GO" id="GO:0005886">
    <property type="term" value="C:plasma membrane"/>
    <property type="evidence" value="ECO:0007669"/>
    <property type="project" value="UniProtKB-SubCell"/>
</dbReference>
<keyword evidence="5 6" id="KW-0472">Membrane</keyword>
<organism evidence="8 9">
    <name type="scientific">Angomonas deanei</name>
    <dbReference type="NCBI Taxonomy" id="59799"/>
    <lineage>
        <taxon>Eukaryota</taxon>
        <taxon>Discoba</taxon>
        <taxon>Euglenozoa</taxon>
        <taxon>Kinetoplastea</taxon>
        <taxon>Metakinetoplastina</taxon>
        <taxon>Trypanosomatida</taxon>
        <taxon>Trypanosomatidae</taxon>
        <taxon>Strigomonadinae</taxon>
        <taxon>Angomonas</taxon>
    </lineage>
</organism>
<dbReference type="Proteomes" id="UP000515908">
    <property type="component" value="Chromosome 04"/>
</dbReference>
<dbReference type="AlphaFoldDB" id="A0A7G2C5J8"/>
<dbReference type="PANTHER" id="PTHR32522">
    <property type="match status" value="1"/>
</dbReference>
<feature type="transmembrane region" description="Helical" evidence="6">
    <location>
        <begin position="97"/>
        <end position="123"/>
    </location>
</feature>
<dbReference type="VEuPathDB" id="TriTrypDB:ADEAN_000246900"/>
<feature type="transmembrane region" description="Helical" evidence="6">
    <location>
        <begin position="162"/>
        <end position="181"/>
    </location>
</feature>
<evidence type="ECO:0000256" key="5">
    <source>
        <dbReference type="ARBA" id="ARBA00023136"/>
    </source>
</evidence>
<gene>
    <name evidence="8" type="ORF">ADEAN_000246900</name>
</gene>
<dbReference type="PANTHER" id="PTHR32522:SF3">
    <property type="entry name" value="ABC3 TRANSPORTER PERMEASE PROTEIN DOMAIN-CONTAINING PROTEIN"/>
    <property type="match status" value="1"/>
</dbReference>
<feature type="transmembrane region" description="Helical" evidence="6">
    <location>
        <begin position="193"/>
        <end position="213"/>
    </location>
</feature>
<dbReference type="OrthoDB" id="2126250at2759"/>
<protein>
    <submittedName>
        <fullName evidence="8">FtsX-like permease family, putative</fullName>
    </submittedName>
</protein>
<keyword evidence="9" id="KW-1185">Reference proteome</keyword>
<name>A0A7G2C5J8_9TRYP</name>
<accession>A0A7G2C5J8</accession>
<feature type="domain" description="ABC3 transporter permease C-terminal" evidence="7">
    <location>
        <begin position="571"/>
        <end position="683"/>
    </location>
</feature>
<dbReference type="EMBL" id="LR877148">
    <property type="protein sequence ID" value="CAD2215016.1"/>
    <property type="molecule type" value="Genomic_DNA"/>
</dbReference>
<comment type="subcellular location">
    <subcellularLocation>
        <location evidence="1">Cell membrane</location>
        <topology evidence="1">Multi-pass membrane protein</topology>
    </subcellularLocation>
</comment>
<evidence type="ECO:0000256" key="1">
    <source>
        <dbReference type="ARBA" id="ARBA00004651"/>
    </source>
</evidence>
<dbReference type="Pfam" id="PF02687">
    <property type="entry name" value="FtsX"/>
    <property type="match status" value="2"/>
</dbReference>
<proteinExistence type="predicted"/>
<feature type="transmembrane region" description="Helical" evidence="6">
    <location>
        <begin position="254"/>
        <end position="271"/>
    </location>
</feature>
<feature type="transmembrane region" description="Helical" evidence="6">
    <location>
        <begin position="561"/>
        <end position="581"/>
    </location>
</feature>
<feature type="domain" description="ABC3 transporter permease C-terminal" evidence="7">
    <location>
        <begin position="14"/>
        <end position="132"/>
    </location>
</feature>
<feature type="transmembrane region" description="Helical" evidence="6">
    <location>
        <begin position="55"/>
        <end position="85"/>
    </location>
</feature>
<keyword evidence="2" id="KW-1003">Cell membrane</keyword>
<evidence type="ECO:0000256" key="3">
    <source>
        <dbReference type="ARBA" id="ARBA00022692"/>
    </source>
</evidence>
<feature type="transmembrane region" description="Helical" evidence="6">
    <location>
        <begin position="612"/>
        <end position="639"/>
    </location>
</feature>
<evidence type="ECO:0000313" key="8">
    <source>
        <dbReference type="EMBL" id="CAD2215016.1"/>
    </source>
</evidence>
<feature type="transmembrane region" description="Helical" evidence="6">
    <location>
        <begin position="6"/>
        <end position="35"/>
    </location>
</feature>
<reference evidence="8 9" key="1">
    <citation type="submission" date="2020-08" db="EMBL/GenBank/DDBJ databases">
        <authorList>
            <person name="Newling K."/>
            <person name="Davey J."/>
            <person name="Forrester S."/>
        </authorList>
    </citation>
    <scope>NUCLEOTIDE SEQUENCE [LARGE SCALE GENOMIC DNA]</scope>
    <source>
        <strain evidence="9">Crithidia deanei Carvalho (ATCC PRA-265)</strain>
    </source>
</reference>
<feature type="transmembrane region" description="Helical" evidence="6">
    <location>
        <begin position="659"/>
        <end position="679"/>
    </location>
</feature>
<sequence length="696" mass="78069">MDFFISFIGLIMTVVVFVVGCMSVLLINSLLSVLLESKMFDLGIQRMLGLSSVDIVMLVLTNTYVFAVPAWFVGLIAGQLLYVLVSLLFQWETDIQLGYFVTLSSIGWSTLIAFLIPLLSSILPTRRLLNRQLADSLNSERNMESGVIYKIEQKGKQSFNRVNFGIGVLVFSFGAFAYLVLPSSLLSQNLTEMFFVFYSLLLGMLFGFVLLVLNYQRLIEGVVLHVFLFWEKSAVFNIVGKNLIFHRLRNRRTTLMYSLSLTFIIFVSVAFELESDSLVFGVSRDAGADINIRISGYDSRGRLSLKREVDMDSEKFALVDRFSQIPMTLDSLGGVLQAVSGKIADGTIAQYSYRLFPINSACGERYINNQRLNTLGRFRDLTTGIRPIAPSMFNVLFDKYQVVRKVDDDVARYGLSETLYTTANRDGVILSTSAFDHLGFDTLSDIGVVRTVAKPGVRLTGSTQGFTVAAVMDSAPVVLMNRYPGSLGDVLASIPSGAKFSMIPYFSVRSLFVNQIFFQVPDPEQYKTVTSWVESYLFQKHSYWFRNIEEQLKNFVMARGVLFYFFLVCEVMILFLCFFSLSSSMSLNIMSSTKEIGIMLALGISRFELYRIFIWEALLIVLSSAVVGISVGLFVAFVLQMQTVLFTQLPLSFFFPWPQLLITIAIGLGSSVLSSYAPLRRLLASPSISSILRKII</sequence>
<evidence type="ECO:0000313" key="9">
    <source>
        <dbReference type="Proteomes" id="UP000515908"/>
    </source>
</evidence>
<evidence type="ECO:0000259" key="7">
    <source>
        <dbReference type="Pfam" id="PF02687"/>
    </source>
</evidence>
<dbReference type="InterPro" id="IPR003838">
    <property type="entry name" value="ABC3_permease_C"/>
</dbReference>
<keyword evidence="4 6" id="KW-1133">Transmembrane helix</keyword>
<evidence type="ECO:0000256" key="6">
    <source>
        <dbReference type="SAM" id="Phobius"/>
    </source>
</evidence>